<dbReference type="Gene3D" id="1.10.357.10">
    <property type="entry name" value="Tetracycline Repressor, domain 2"/>
    <property type="match status" value="1"/>
</dbReference>
<proteinExistence type="predicted"/>
<dbReference type="InterPro" id="IPR009057">
    <property type="entry name" value="Homeodomain-like_sf"/>
</dbReference>
<evidence type="ECO:0000256" key="2">
    <source>
        <dbReference type="PROSITE-ProRule" id="PRU00335"/>
    </source>
</evidence>
<dbReference type="SUPFAM" id="SSF46689">
    <property type="entry name" value="Homeodomain-like"/>
    <property type="match status" value="1"/>
</dbReference>
<organism evidence="4 5">
    <name type="scientific">Flavobacterium chilense</name>
    <dbReference type="NCBI Taxonomy" id="946677"/>
    <lineage>
        <taxon>Bacteria</taxon>
        <taxon>Pseudomonadati</taxon>
        <taxon>Bacteroidota</taxon>
        <taxon>Flavobacteriia</taxon>
        <taxon>Flavobacteriales</taxon>
        <taxon>Flavobacteriaceae</taxon>
        <taxon>Flavobacterium</taxon>
    </lineage>
</organism>
<dbReference type="Proteomes" id="UP000184028">
    <property type="component" value="Unassembled WGS sequence"/>
</dbReference>
<evidence type="ECO:0000313" key="4">
    <source>
        <dbReference type="EMBL" id="SHM28637.1"/>
    </source>
</evidence>
<dbReference type="Pfam" id="PF00440">
    <property type="entry name" value="TetR_N"/>
    <property type="match status" value="1"/>
</dbReference>
<evidence type="ECO:0000259" key="3">
    <source>
        <dbReference type="PROSITE" id="PS50977"/>
    </source>
</evidence>
<reference evidence="5" key="1">
    <citation type="submission" date="2016-11" db="EMBL/GenBank/DDBJ databases">
        <authorList>
            <person name="Varghese N."/>
            <person name="Submissions S."/>
        </authorList>
    </citation>
    <scope>NUCLEOTIDE SEQUENCE [LARGE SCALE GENOMIC DNA]</scope>
    <source>
        <strain evidence="5">DSM 24724</strain>
    </source>
</reference>
<dbReference type="EMBL" id="FRBT01000005">
    <property type="protein sequence ID" value="SHM28637.1"/>
    <property type="molecule type" value="Genomic_DNA"/>
</dbReference>
<name>A0A1M7HKJ5_9FLAO</name>
<dbReference type="STRING" id="946677.SAMN05444484_10513"/>
<dbReference type="InterPro" id="IPR001647">
    <property type="entry name" value="HTH_TetR"/>
</dbReference>
<accession>A0A1M7HKJ5</accession>
<dbReference type="PANTHER" id="PTHR43479:SF11">
    <property type="entry name" value="ACREF_ENVCD OPERON REPRESSOR-RELATED"/>
    <property type="match status" value="1"/>
</dbReference>
<protein>
    <submittedName>
        <fullName evidence="4">Transcriptional regulator, TetR family</fullName>
    </submittedName>
</protein>
<dbReference type="AlphaFoldDB" id="A0A1M7HKJ5"/>
<keyword evidence="1 2" id="KW-0238">DNA-binding</keyword>
<dbReference type="PANTHER" id="PTHR43479">
    <property type="entry name" value="ACREF/ENVCD OPERON REPRESSOR-RELATED"/>
    <property type="match status" value="1"/>
</dbReference>
<dbReference type="InterPro" id="IPR050624">
    <property type="entry name" value="HTH-type_Tx_Regulator"/>
</dbReference>
<dbReference type="GO" id="GO:0003677">
    <property type="term" value="F:DNA binding"/>
    <property type="evidence" value="ECO:0007669"/>
    <property type="project" value="UniProtKB-UniRule"/>
</dbReference>
<gene>
    <name evidence="4" type="ORF">SAMN05444484_10513</name>
</gene>
<feature type="domain" description="HTH tetR-type" evidence="3">
    <location>
        <begin position="20"/>
        <end position="80"/>
    </location>
</feature>
<feature type="DNA-binding region" description="H-T-H motif" evidence="2">
    <location>
        <begin position="43"/>
        <end position="62"/>
    </location>
</feature>
<keyword evidence="5" id="KW-1185">Reference proteome</keyword>
<dbReference type="PROSITE" id="PS50977">
    <property type="entry name" value="HTH_TETR_2"/>
    <property type="match status" value="1"/>
</dbReference>
<sequence length="212" mass="24497">MFIHLLFYLCQKNGMRVRDTDKEKLVIATAIDQIVQDGFQGFSMNKLAKACSISVGTLYIYYKDKDDLIQKIGAVIALKFFTGTVKDFSPKMSFEEGLWKQWENRAAFTMKYPKEVAFFEIIKHSPHGEVILDSIKEFADFRMIMKEFIENGLRNKELIPMTFEVFWAVAYGPLYTLLNLHTEGKSMGGKPFKLTREMMQEAFKATIKALKP</sequence>
<evidence type="ECO:0000256" key="1">
    <source>
        <dbReference type="ARBA" id="ARBA00023125"/>
    </source>
</evidence>
<evidence type="ECO:0000313" key="5">
    <source>
        <dbReference type="Proteomes" id="UP000184028"/>
    </source>
</evidence>